<comment type="subcellular location">
    <subcellularLocation>
        <location evidence="6">Membrane</location>
        <topology evidence="6">Single-pass type II membrane protein</topology>
    </subcellularLocation>
</comment>
<evidence type="ECO:0000313" key="9">
    <source>
        <dbReference type="Proteomes" id="UP000178565"/>
    </source>
</evidence>
<sequence>MGTHLIDFIQTLVVFGAIFVLIYLLIAQPHRVSGRSMVPNFQDGDLILTDKLSYRFGEPKKGDVIVLKYPKSETQEFIKRIVAVPGDTLEIRSNSLYINGQKSEEVYLPPDTITEGAAYIRENEIITIEKDQYFVFGDNRLNSSDSRSWGPVTRAEIVGRTFFRYWPLNTFGLTVH</sequence>
<dbReference type="PANTHER" id="PTHR43390:SF1">
    <property type="entry name" value="CHLOROPLAST PROCESSING PEPTIDASE"/>
    <property type="match status" value="1"/>
</dbReference>
<dbReference type="NCBIfam" id="TIGR02227">
    <property type="entry name" value="sigpep_I_bact"/>
    <property type="match status" value="1"/>
</dbReference>
<dbReference type="GO" id="GO:0006465">
    <property type="term" value="P:signal peptide processing"/>
    <property type="evidence" value="ECO:0007669"/>
    <property type="project" value="InterPro"/>
</dbReference>
<protein>
    <recommendedName>
        <fullName evidence="3 6">Signal peptidase I</fullName>
        <ecNumber evidence="3 6">3.4.21.89</ecNumber>
    </recommendedName>
</protein>
<dbReference type="SUPFAM" id="SSF51306">
    <property type="entry name" value="LexA/Signal peptidase"/>
    <property type="match status" value="1"/>
</dbReference>
<dbReference type="InterPro" id="IPR036286">
    <property type="entry name" value="LexA/Signal_pep-like_sf"/>
</dbReference>
<feature type="active site" evidence="5">
    <location>
        <position position="36"/>
    </location>
</feature>
<evidence type="ECO:0000256" key="6">
    <source>
        <dbReference type="RuleBase" id="RU362042"/>
    </source>
</evidence>
<reference evidence="8 9" key="1">
    <citation type="journal article" date="2016" name="Nat. Commun.">
        <title>Thousands of microbial genomes shed light on interconnected biogeochemical processes in an aquifer system.</title>
        <authorList>
            <person name="Anantharaman K."/>
            <person name="Brown C.T."/>
            <person name="Hug L.A."/>
            <person name="Sharon I."/>
            <person name="Castelle C.J."/>
            <person name="Probst A.J."/>
            <person name="Thomas B.C."/>
            <person name="Singh A."/>
            <person name="Wilkins M.J."/>
            <person name="Karaoz U."/>
            <person name="Brodie E.L."/>
            <person name="Williams K.H."/>
            <person name="Hubbard S.S."/>
            <person name="Banfield J.F."/>
        </authorList>
    </citation>
    <scope>NUCLEOTIDE SEQUENCE [LARGE SCALE GENOMIC DNA]</scope>
</reference>
<dbReference type="PROSITE" id="PS00760">
    <property type="entry name" value="SPASE_I_2"/>
    <property type="match status" value="1"/>
</dbReference>
<feature type="active site" evidence="5">
    <location>
        <position position="79"/>
    </location>
</feature>
<dbReference type="GO" id="GO:0016020">
    <property type="term" value="C:membrane"/>
    <property type="evidence" value="ECO:0007669"/>
    <property type="project" value="UniProtKB-SubCell"/>
</dbReference>
<evidence type="ECO:0000256" key="2">
    <source>
        <dbReference type="ARBA" id="ARBA00009370"/>
    </source>
</evidence>
<feature type="transmembrane region" description="Helical" evidence="6">
    <location>
        <begin position="6"/>
        <end position="27"/>
    </location>
</feature>
<dbReference type="GO" id="GO:0004252">
    <property type="term" value="F:serine-type endopeptidase activity"/>
    <property type="evidence" value="ECO:0007669"/>
    <property type="project" value="InterPro"/>
</dbReference>
<evidence type="ECO:0000256" key="3">
    <source>
        <dbReference type="ARBA" id="ARBA00013208"/>
    </source>
</evidence>
<evidence type="ECO:0000256" key="1">
    <source>
        <dbReference type="ARBA" id="ARBA00000677"/>
    </source>
</evidence>
<dbReference type="PROSITE" id="PS00761">
    <property type="entry name" value="SPASE_I_3"/>
    <property type="match status" value="1"/>
</dbReference>
<name>A0A1F5KP56_9BACT</name>
<dbReference type="PRINTS" id="PR00727">
    <property type="entry name" value="LEADERPTASE"/>
</dbReference>
<dbReference type="EMBL" id="MFDM01000023">
    <property type="protein sequence ID" value="OGE42672.1"/>
    <property type="molecule type" value="Genomic_DNA"/>
</dbReference>
<proteinExistence type="inferred from homology"/>
<dbReference type="STRING" id="1797785.A3B45_00015"/>
<comment type="catalytic activity">
    <reaction evidence="1 6">
        <text>Cleavage of hydrophobic, N-terminal signal or leader sequences from secreted and periplasmic proteins.</text>
        <dbReference type="EC" id="3.4.21.89"/>
    </reaction>
</comment>
<keyword evidence="6" id="KW-0812">Transmembrane</keyword>
<evidence type="ECO:0000256" key="5">
    <source>
        <dbReference type="PIRSR" id="PIRSR600223-1"/>
    </source>
</evidence>
<dbReference type="EC" id="3.4.21.89" evidence="3 6"/>
<dbReference type="PANTHER" id="PTHR43390">
    <property type="entry name" value="SIGNAL PEPTIDASE I"/>
    <property type="match status" value="1"/>
</dbReference>
<dbReference type="InterPro" id="IPR019757">
    <property type="entry name" value="Pept_S26A_signal_pept_1_Lys-AS"/>
</dbReference>
<dbReference type="GO" id="GO:0009003">
    <property type="term" value="F:signal peptidase activity"/>
    <property type="evidence" value="ECO:0007669"/>
    <property type="project" value="UniProtKB-EC"/>
</dbReference>
<evidence type="ECO:0000259" key="7">
    <source>
        <dbReference type="Pfam" id="PF10502"/>
    </source>
</evidence>
<keyword evidence="6" id="KW-0645">Protease</keyword>
<evidence type="ECO:0000313" key="8">
    <source>
        <dbReference type="EMBL" id="OGE42672.1"/>
    </source>
</evidence>
<keyword evidence="6" id="KW-1133">Transmembrane helix</keyword>
<keyword evidence="6" id="KW-0472">Membrane</keyword>
<dbReference type="InterPro" id="IPR019758">
    <property type="entry name" value="Pept_S26A_signal_pept_1_CS"/>
</dbReference>
<dbReference type="InterPro" id="IPR019533">
    <property type="entry name" value="Peptidase_S26"/>
</dbReference>
<feature type="domain" description="Peptidase S26" evidence="7">
    <location>
        <begin position="6"/>
        <end position="166"/>
    </location>
</feature>
<accession>A0A1F5KP56</accession>
<dbReference type="InterPro" id="IPR000223">
    <property type="entry name" value="Pept_S26A_signal_pept_1"/>
</dbReference>
<organism evidence="8 9">
    <name type="scientific">Candidatus Daviesbacteria bacterium RIFCSPLOWO2_01_FULL_39_12</name>
    <dbReference type="NCBI Taxonomy" id="1797785"/>
    <lineage>
        <taxon>Bacteria</taxon>
        <taxon>Candidatus Daviesiibacteriota</taxon>
    </lineage>
</organism>
<evidence type="ECO:0000256" key="4">
    <source>
        <dbReference type="ARBA" id="ARBA00022801"/>
    </source>
</evidence>
<gene>
    <name evidence="8" type="ORF">A3B45_00015</name>
</gene>
<comment type="caution">
    <text evidence="8">The sequence shown here is derived from an EMBL/GenBank/DDBJ whole genome shotgun (WGS) entry which is preliminary data.</text>
</comment>
<keyword evidence="4 6" id="KW-0378">Hydrolase</keyword>
<comment type="similarity">
    <text evidence="2 6">Belongs to the peptidase S26 family.</text>
</comment>
<dbReference type="Pfam" id="PF10502">
    <property type="entry name" value="Peptidase_S26"/>
    <property type="match status" value="1"/>
</dbReference>
<dbReference type="AlphaFoldDB" id="A0A1F5KP56"/>
<dbReference type="Proteomes" id="UP000178565">
    <property type="component" value="Unassembled WGS sequence"/>
</dbReference>
<dbReference type="Gene3D" id="2.10.109.10">
    <property type="entry name" value="Umud Fragment, subunit A"/>
    <property type="match status" value="1"/>
</dbReference>
<dbReference type="CDD" id="cd06530">
    <property type="entry name" value="S26_SPase_I"/>
    <property type="match status" value="1"/>
</dbReference>